<feature type="region of interest" description="Disordered" evidence="1">
    <location>
        <begin position="46"/>
        <end position="68"/>
    </location>
</feature>
<evidence type="ECO:0000313" key="3">
    <source>
        <dbReference type="Proteomes" id="UP000738359"/>
    </source>
</evidence>
<dbReference type="OrthoDB" id="88410at2759"/>
<evidence type="ECO:0000256" key="1">
    <source>
        <dbReference type="SAM" id="MobiDB-lite"/>
    </source>
</evidence>
<dbReference type="Proteomes" id="UP000738359">
    <property type="component" value="Unassembled WGS sequence"/>
</dbReference>
<dbReference type="AlphaFoldDB" id="A0A9P6JFN1"/>
<dbReference type="EMBL" id="JAAAHY010000063">
    <property type="protein sequence ID" value="KAF9967692.1"/>
    <property type="molecule type" value="Genomic_DNA"/>
</dbReference>
<name>A0A9P6JFN1_MORAP</name>
<gene>
    <name evidence="2" type="ORF">BGZ70_008593</name>
</gene>
<protein>
    <submittedName>
        <fullName evidence="2">Uncharacterized protein</fullName>
    </submittedName>
</protein>
<comment type="caution">
    <text evidence="2">The sequence shown here is derived from an EMBL/GenBank/DDBJ whole genome shotgun (WGS) entry which is preliminary data.</text>
</comment>
<feature type="compositionally biased region" description="Low complexity" evidence="1">
    <location>
        <begin position="51"/>
        <end position="62"/>
    </location>
</feature>
<dbReference type="PANTHER" id="PTHR34724">
    <property type="entry name" value="OS12G0596101 PROTEIN"/>
    <property type="match status" value="1"/>
</dbReference>
<dbReference type="PANTHER" id="PTHR34724:SF2">
    <property type="entry name" value="OS12G0596101 PROTEIN"/>
    <property type="match status" value="1"/>
</dbReference>
<accession>A0A9P6JFN1</accession>
<organism evidence="2 3">
    <name type="scientific">Mortierella alpina</name>
    <name type="common">Oleaginous fungus</name>
    <name type="synonym">Mortierella renispora</name>
    <dbReference type="NCBI Taxonomy" id="64518"/>
    <lineage>
        <taxon>Eukaryota</taxon>
        <taxon>Fungi</taxon>
        <taxon>Fungi incertae sedis</taxon>
        <taxon>Mucoromycota</taxon>
        <taxon>Mortierellomycotina</taxon>
        <taxon>Mortierellomycetes</taxon>
        <taxon>Mortierellales</taxon>
        <taxon>Mortierellaceae</taxon>
        <taxon>Mortierella</taxon>
    </lineage>
</organism>
<reference evidence="2" key="1">
    <citation type="journal article" date="2020" name="Fungal Divers.">
        <title>Resolving the Mortierellaceae phylogeny through synthesis of multi-gene phylogenetics and phylogenomics.</title>
        <authorList>
            <person name="Vandepol N."/>
            <person name="Liber J."/>
            <person name="Desiro A."/>
            <person name="Na H."/>
            <person name="Kennedy M."/>
            <person name="Barry K."/>
            <person name="Grigoriev I.V."/>
            <person name="Miller A.N."/>
            <person name="O'Donnell K."/>
            <person name="Stajich J.E."/>
            <person name="Bonito G."/>
        </authorList>
    </citation>
    <scope>NUCLEOTIDE SEQUENCE</scope>
    <source>
        <strain evidence="2">CK1249</strain>
    </source>
</reference>
<keyword evidence="3" id="KW-1185">Reference proteome</keyword>
<sequence length="106" mass="11409">MCHRVVCNNCGKFTWEGCGLHIAQALAGLSLEQICSCDDGRGTDHTWTAHSDASSSKAGSKSTPVKPAALEGLKRGRQETEQELKEANQDALQRLLKGLLQASDIE</sequence>
<proteinExistence type="predicted"/>
<evidence type="ECO:0000313" key="2">
    <source>
        <dbReference type="EMBL" id="KAF9967692.1"/>
    </source>
</evidence>